<dbReference type="Proteomes" id="UP000218263">
    <property type="component" value="Chromosome"/>
</dbReference>
<dbReference type="SUPFAM" id="SSF51445">
    <property type="entry name" value="(Trans)glycosidases"/>
    <property type="match status" value="1"/>
</dbReference>
<dbReference type="SMART" id="SM00642">
    <property type="entry name" value="Aamy"/>
    <property type="match status" value="1"/>
</dbReference>
<dbReference type="InterPro" id="IPR044077">
    <property type="entry name" value="Amylosucrase"/>
</dbReference>
<organism evidence="1 2">
    <name type="scientific">Mucilaginibacter gotjawali</name>
    <dbReference type="NCBI Taxonomy" id="1550579"/>
    <lineage>
        <taxon>Bacteria</taxon>
        <taxon>Pseudomonadati</taxon>
        <taxon>Bacteroidota</taxon>
        <taxon>Sphingobacteriia</taxon>
        <taxon>Sphingobacteriales</taxon>
        <taxon>Sphingobacteriaceae</taxon>
        <taxon>Mucilaginibacter</taxon>
    </lineage>
</organism>
<dbReference type="InterPro" id="IPR045857">
    <property type="entry name" value="O16G_dom_2"/>
</dbReference>
<keyword evidence="2" id="KW-1185">Reference proteome</keyword>
<dbReference type="Pfam" id="PF00128">
    <property type="entry name" value="Alpha-amylase"/>
    <property type="match status" value="1"/>
</dbReference>
<proteinExistence type="predicted"/>
<dbReference type="InterPro" id="IPR017853">
    <property type="entry name" value="GH"/>
</dbReference>
<dbReference type="EC" id="2.4.1.4" evidence="1"/>
<keyword evidence="1" id="KW-0808">Transferase</keyword>
<dbReference type="Gene3D" id="3.90.400.10">
    <property type="entry name" value="Oligo-1,6-glucosidase, Domain 2"/>
    <property type="match status" value="1"/>
</dbReference>
<dbReference type="SUPFAM" id="SSF51011">
    <property type="entry name" value="Glycosyl hydrolase domain"/>
    <property type="match status" value="1"/>
</dbReference>
<dbReference type="KEGG" id="mgot:MgSA37_03961"/>
<dbReference type="InterPro" id="IPR006047">
    <property type="entry name" value="GH13_cat_dom"/>
</dbReference>
<dbReference type="EMBL" id="AP017313">
    <property type="protein sequence ID" value="BAU55769.1"/>
    <property type="molecule type" value="Genomic_DNA"/>
</dbReference>
<gene>
    <name evidence="1" type="primary">ams</name>
    <name evidence="1" type="ORF">MgSA37_03961</name>
</gene>
<keyword evidence="1" id="KW-0328">Glycosyltransferase</keyword>
<dbReference type="AlphaFoldDB" id="A0A0X8X515"/>
<dbReference type="GO" id="GO:0047669">
    <property type="term" value="F:amylosucrase activity"/>
    <property type="evidence" value="ECO:0007669"/>
    <property type="project" value="UniProtKB-EC"/>
</dbReference>
<evidence type="ECO:0000313" key="1">
    <source>
        <dbReference type="EMBL" id="BAU55769.1"/>
    </source>
</evidence>
<protein>
    <submittedName>
        <fullName evidence="1">Amylosucrase</fullName>
        <ecNumber evidence="1">2.4.1.4</ecNumber>
    </submittedName>
</protein>
<name>A0A0X8X515_9SPHI</name>
<accession>A0A0X8X515</accession>
<dbReference type="RefSeq" id="WP_096354212.1">
    <property type="nucleotide sequence ID" value="NZ_AP017313.1"/>
</dbReference>
<dbReference type="Gene3D" id="1.10.1740.10">
    <property type="match status" value="1"/>
</dbReference>
<dbReference type="OrthoDB" id="9806009at2"/>
<dbReference type="PANTHER" id="PTHR10357">
    <property type="entry name" value="ALPHA-AMYLASE FAMILY MEMBER"/>
    <property type="match status" value="1"/>
</dbReference>
<dbReference type="Gene3D" id="3.20.20.80">
    <property type="entry name" value="Glycosidases"/>
    <property type="match status" value="1"/>
</dbReference>
<dbReference type="CDD" id="cd11324">
    <property type="entry name" value="AmyAc_Amylosucrase"/>
    <property type="match status" value="1"/>
</dbReference>
<sequence length="652" mass="74105">MYNSSIHQHINAALQKNNIDIAGADNLFYTRMIANADAVYNLYNEIYGNHPESESTFAELTAVIIQSYKTRSAVLKKKDFEKENRGNWFLSNEITGMSLYVDRFSANLKGLGNKLDHFEKLGVNLLHLLPVFESPAGESDGGYAVSDFRKVDQRFGSLDDLKAVRKKMDKMGMYLMQDIVLNHTSRRHEWAEKARQGDAKYQDYFYMFDDRVIPDEYEKAMPEIFPESAPGNFTWIPECNKWVMTVFHNYQWDLNFTNPAVLVDMLDHIFFYANIGVDILRIDAPAFIWKQKGTNCQNLPQAHTLLRLIKQCVIAAAPGMAILGEAIVSPEEIMKYFGTGEYTAKECDFAYNATQMALQWDMLATGDTRVMLAAQPGLLKKPYGTSWITYTRCHDDIGLAYDDHMIRAAGYDPYLHRKYLKEYYEGSLPGSPSKGALFSANPKTGDARISGTLASLCGLEKAIKADDNAAINQSINKILLMQAHSFFLGGVPMLFYGDELGYCNDYSYLDDPGKSYDNRWMHRPVIDWEKNKKIDKPGTIEQRIFSATQKLISIRKKLPVIGDYKNIAWLPPFNIHVAAYLRTLGGHQFYGVFNFSEEPCYLKWSAFKDKGITPLKFYDHIAAKEVVAGPDNEHLIIGGYGFYLFSVVDSNK</sequence>
<evidence type="ECO:0000313" key="2">
    <source>
        <dbReference type="Proteomes" id="UP000218263"/>
    </source>
</evidence>
<dbReference type="GO" id="GO:0005975">
    <property type="term" value="P:carbohydrate metabolic process"/>
    <property type="evidence" value="ECO:0007669"/>
    <property type="project" value="InterPro"/>
</dbReference>
<dbReference type="PANTHER" id="PTHR10357:SF213">
    <property type="entry name" value="ALPHA AMYLASE CATALYTIC REGION"/>
    <property type="match status" value="1"/>
</dbReference>
<reference evidence="1 2" key="1">
    <citation type="submission" date="2015-12" db="EMBL/GenBank/DDBJ databases">
        <title>Genome sequence of Mucilaginibacter gotjawali.</title>
        <authorList>
            <person name="Lee J.S."/>
            <person name="Lee K.C."/>
            <person name="Kim K.K."/>
            <person name="Lee B.W."/>
        </authorList>
    </citation>
    <scope>NUCLEOTIDE SEQUENCE [LARGE SCALE GENOMIC DNA]</scope>
    <source>
        <strain evidence="1 2">SA3-7</strain>
    </source>
</reference>